<evidence type="ECO:0000313" key="3">
    <source>
        <dbReference type="Proteomes" id="UP000661077"/>
    </source>
</evidence>
<dbReference type="InterPro" id="IPR032710">
    <property type="entry name" value="NTF2-like_dom_sf"/>
</dbReference>
<evidence type="ECO:0000313" key="2">
    <source>
        <dbReference type="EMBL" id="MBM0106370.1"/>
    </source>
</evidence>
<keyword evidence="3" id="KW-1185">Reference proteome</keyword>
<dbReference type="Proteomes" id="UP000661077">
    <property type="component" value="Unassembled WGS sequence"/>
</dbReference>
<gene>
    <name evidence="2" type="ORF">JM946_16670</name>
</gene>
<dbReference type="SUPFAM" id="SSF54427">
    <property type="entry name" value="NTF2-like"/>
    <property type="match status" value="1"/>
</dbReference>
<sequence>MQNESSDNFALGRTDENSLSADDPTLPARVRELIRIGNVGIAKEDNAALAAFFHPQFRFHGPNGELNREQLWNYFAACRAAFDDFTVTRQAVVSDGGDYLATRTRFAGVFARPFTGLPGGALRPNGKRFEYRVINIFRYAPNGQLLEEWVQYDTAAFLAQLR</sequence>
<organism evidence="2 3">
    <name type="scientific">Steroidobacter gossypii</name>
    <dbReference type="NCBI Taxonomy" id="2805490"/>
    <lineage>
        <taxon>Bacteria</taxon>
        <taxon>Pseudomonadati</taxon>
        <taxon>Pseudomonadota</taxon>
        <taxon>Gammaproteobacteria</taxon>
        <taxon>Steroidobacterales</taxon>
        <taxon>Steroidobacteraceae</taxon>
        <taxon>Steroidobacter</taxon>
    </lineage>
</organism>
<feature type="region of interest" description="Disordered" evidence="1">
    <location>
        <begin position="1"/>
        <end position="23"/>
    </location>
</feature>
<reference evidence="2 3" key="1">
    <citation type="journal article" date="2021" name="Int. J. Syst. Evol. Microbiol.">
        <title>Steroidobacter gossypii sp. nov., isolated from soil of cotton cropping field.</title>
        <authorList>
            <person name="Huang R."/>
            <person name="Yang S."/>
            <person name="Zhen C."/>
            <person name="Liu W."/>
        </authorList>
    </citation>
    <scope>NUCLEOTIDE SEQUENCE [LARGE SCALE GENOMIC DNA]</scope>
    <source>
        <strain evidence="2 3">S1-65</strain>
    </source>
</reference>
<dbReference type="Pfam" id="PF07366">
    <property type="entry name" value="SnoaL"/>
    <property type="match status" value="1"/>
</dbReference>
<dbReference type="EMBL" id="JAEVLS010000003">
    <property type="protein sequence ID" value="MBM0106370.1"/>
    <property type="molecule type" value="Genomic_DNA"/>
</dbReference>
<proteinExistence type="predicted"/>
<dbReference type="Gene3D" id="3.10.450.50">
    <property type="match status" value="1"/>
</dbReference>
<dbReference type="InterPro" id="IPR009959">
    <property type="entry name" value="Cyclase_SnoaL-like"/>
</dbReference>
<accession>A0ABS1WZG3</accession>
<protein>
    <submittedName>
        <fullName evidence="2">Ester cyclase</fullName>
    </submittedName>
</protein>
<comment type="caution">
    <text evidence="2">The sequence shown here is derived from an EMBL/GenBank/DDBJ whole genome shotgun (WGS) entry which is preliminary data.</text>
</comment>
<evidence type="ECO:0000256" key="1">
    <source>
        <dbReference type="SAM" id="MobiDB-lite"/>
    </source>
</evidence>
<dbReference type="RefSeq" id="WP_203168476.1">
    <property type="nucleotide sequence ID" value="NZ_JAEVLS010000003.1"/>
</dbReference>
<name>A0ABS1WZG3_9GAMM</name>